<evidence type="ECO:0000256" key="1">
    <source>
        <dbReference type="ARBA" id="ARBA00004370"/>
    </source>
</evidence>
<keyword evidence="3 5" id="KW-1133">Transmembrane helix</keyword>
<dbReference type="InterPro" id="IPR050307">
    <property type="entry name" value="Sterol_Desaturase_Related"/>
</dbReference>
<organism evidence="7 8">
    <name type="scientific">Kluyveromyces marxianus</name>
    <name type="common">Yeast</name>
    <name type="synonym">Candida kefyr</name>
    <dbReference type="NCBI Taxonomy" id="4911"/>
    <lineage>
        <taxon>Eukaryota</taxon>
        <taxon>Fungi</taxon>
        <taxon>Dikarya</taxon>
        <taxon>Ascomycota</taxon>
        <taxon>Saccharomycotina</taxon>
        <taxon>Saccharomycetes</taxon>
        <taxon>Saccharomycetales</taxon>
        <taxon>Saccharomycetaceae</taxon>
        <taxon>Kluyveromyces</taxon>
    </lineage>
</organism>
<evidence type="ECO:0000259" key="6">
    <source>
        <dbReference type="Pfam" id="PF04116"/>
    </source>
</evidence>
<proteinExistence type="predicted"/>
<dbReference type="InterPro" id="IPR006694">
    <property type="entry name" value="Fatty_acid_hydroxylase"/>
</dbReference>
<dbReference type="Pfam" id="PF04116">
    <property type="entry name" value="FA_hydroxylase"/>
    <property type="match status" value="1"/>
</dbReference>
<keyword evidence="8" id="KW-1185">Reference proteome</keyword>
<gene>
    <name evidence="7" type="primary">SUR2</name>
    <name evidence="7" type="ORF">FIM1_2130</name>
</gene>
<feature type="domain" description="Fatty acid hydroxylase" evidence="6">
    <location>
        <begin position="162"/>
        <end position="296"/>
    </location>
</feature>
<comment type="subcellular location">
    <subcellularLocation>
        <location evidence="1">Membrane</location>
    </subcellularLocation>
</comment>
<dbReference type="PANTHER" id="PTHR11863">
    <property type="entry name" value="STEROL DESATURASE"/>
    <property type="match status" value="1"/>
</dbReference>
<sequence length="339" mass="40014">MSSVKSDFGTQLYQRINDALDVSFMASKDAPVAVITKKPDIFDWISDGKLALALPVVVYWAYSMFFHVIDTFELCEKYRIHPSEEVQKRNQASRTEVLREVLFQHLIQTVVGLTMLHFDPVPTTGFELLEMWKWRQTLPSFVPSLLIKFVYCYGFSILKIFTGFCIVDSWQYWLHRLMHENKELYKRFHSRHHRLYVPYAYGALYNSPVEGFLLDTLGTGIAALVTKLTHTEQVVLYTFATLKTVDDHCGYALPLDPFQWLFPNNAVYHDIHHQSFGIKSNFSQPFFTLWDTVCRTKFHGFEEYEQKQRRVTIDKYKEFLEKRKIENEERLKNLKKKMS</sequence>
<dbReference type="Proteomes" id="UP000422736">
    <property type="component" value="Chromosome 3"/>
</dbReference>
<evidence type="ECO:0000313" key="7">
    <source>
        <dbReference type="EMBL" id="QGN15439.1"/>
    </source>
</evidence>
<feature type="transmembrane region" description="Helical" evidence="5">
    <location>
        <begin position="138"/>
        <end position="167"/>
    </location>
</feature>
<keyword evidence="2 5" id="KW-0812">Transmembrane</keyword>
<dbReference type="EMBL" id="CP015056">
    <property type="protein sequence ID" value="QGN15439.1"/>
    <property type="molecule type" value="Genomic_DNA"/>
</dbReference>
<evidence type="ECO:0000256" key="3">
    <source>
        <dbReference type="ARBA" id="ARBA00022989"/>
    </source>
</evidence>
<feature type="transmembrane region" description="Helical" evidence="5">
    <location>
        <begin position="50"/>
        <end position="69"/>
    </location>
</feature>
<evidence type="ECO:0000313" key="8">
    <source>
        <dbReference type="Proteomes" id="UP000422736"/>
    </source>
</evidence>
<accession>A0ABX6ESY0</accession>
<evidence type="ECO:0000256" key="5">
    <source>
        <dbReference type="SAM" id="Phobius"/>
    </source>
</evidence>
<protein>
    <submittedName>
        <fullName evidence="7">Sphingolipid C4-hydroxylase SUR2</fullName>
    </submittedName>
</protein>
<evidence type="ECO:0000256" key="2">
    <source>
        <dbReference type="ARBA" id="ARBA00022692"/>
    </source>
</evidence>
<reference evidence="7 8" key="1">
    <citation type="submission" date="2016-03" db="EMBL/GenBank/DDBJ databases">
        <title>How can Kluyveromyces marxianus grow so fast - potential evolutionary course in Saccharomyces Complex revealed by comparative genomics.</title>
        <authorList>
            <person name="Mo W."/>
            <person name="Lu W."/>
            <person name="Yang X."/>
            <person name="Qi J."/>
            <person name="Lv H."/>
        </authorList>
    </citation>
    <scope>NUCLEOTIDE SEQUENCE [LARGE SCALE GENOMIC DNA]</scope>
    <source>
        <strain evidence="7 8">FIM1</strain>
    </source>
</reference>
<keyword evidence="4 5" id="KW-0472">Membrane</keyword>
<name>A0ABX6ESY0_KLUMA</name>
<evidence type="ECO:0000256" key="4">
    <source>
        <dbReference type="ARBA" id="ARBA00023136"/>
    </source>
</evidence>